<reference evidence="4 5" key="1">
    <citation type="journal article" date="2019" name="Int. J. Syst. Evol. Microbiol.">
        <title>The Global Catalogue of Microorganisms (GCM) 10K type strain sequencing project: providing services to taxonomists for standard genome sequencing and annotation.</title>
        <authorList>
            <consortium name="The Broad Institute Genomics Platform"/>
            <consortium name="The Broad Institute Genome Sequencing Center for Infectious Disease"/>
            <person name="Wu L."/>
            <person name="Ma J."/>
        </authorList>
    </citation>
    <scope>NUCLEOTIDE SEQUENCE [LARGE SCALE GENOMIC DNA]</scope>
    <source>
        <strain evidence="4 5">JCM 10671</strain>
    </source>
</reference>
<dbReference type="Proteomes" id="UP001500957">
    <property type="component" value="Unassembled WGS sequence"/>
</dbReference>
<comment type="caution">
    <text evidence="4">The sequence shown here is derived from an EMBL/GenBank/DDBJ whole genome shotgun (WGS) entry which is preliminary data.</text>
</comment>
<evidence type="ECO:0000259" key="3">
    <source>
        <dbReference type="PROSITE" id="PS50263"/>
    </source>
</evidence>
<feature type="compositionally biased region" description="Low complexity" evidence="2">
    <location>
        <begin position="333"/>
        <end position="351"/>
    </location>
</feature>
<dbReference type="Gene3D" id="3.60.110.10">
    <property type="entry name" value="Carbon-nitrogen hydrolase"/>
    <property type="match status" value="1"/>
</dbReference>
<evidence type="ECO:0000313" key="4">
    <source>
        <dbReference type="EMBL" id="GAA0629342.1"/>
    </source>
</evidence>
<dbReference type="EMBL" id="BAAAHE010000035">
    <property type="protein sequence ID" value="GAA0629342.1"/>
    <property type="molecule type" value="Genomic_DNA"/>
</dbReference>
<dbReference type="InterPro" id="IPR003010">
    <property type="entry name" value="C-N_Hydrolase"/>
</dbReference>
<dbReference type="Pfam" id="PF00795">
    <property type="entry name" value="CN_hydrolase"/>
    <property type="match status" value="1"/>
</dbReference>
<dbReference type="SUPFAM" id="SSF56317">
    <property type="entry name" value="Carbon-nitrogen hydrolase"/>
    <property type="match status" value="1"/>
</dbReference>
<evidence type="ECO:0000256" key="2">
    <source>
        <dbReference type="SAM" id="MobiDB-lite"/>
    </source>
</evidence>
<dbReference type="CDD" id="cd07197">
    <property type="entry name" value="nitrilase"/>
    <property type="match status" value="1"/>
</dbReference>
<dbReference type="RefSeq" id="WP_344607331.1">
    <property type="nucleotide sequence ID" value="NZ_BAAAHE010000035.1"/>
</dbReference>
<keyword evidence="1" id="KW-0378">Hydrolase</keyword>
<sequence length="359" mass="39731">MSNTVRIAVVQPALKIGEVEANMARCEALVRDAHRQHNPQVIVLPEAFTSPNVYDERLRNCAMPVDGAPYQLLKRLARELDCTVGGGFLAKRGQDTRNTFVLADPDGTTNLHDKDEPSVWEYCYYTPGTDPGVFSHRFGTVGLACGFETGRSRTARRMAAARVNLILAGCCWPSYPTWAFPRGWFNRDMEYYRVWAADTTRTLARAVGAPAATAWHVGNIKGKTPAMPGIPWNTIMTGESQICERDGTVLARMTYEDGEGSVAADVKIADPQPVDIIPSGFWIRPQPVTMHFVWHYMKQHGRLRYKLDKKLGRFPWADEYPDTDLPNYNPGLAPAEAPADAPVAAVPAEAPSDQQAVKA</sequence>
<organism evidence="4 5">
    <name type="scientific">Sporichthya brevicatena</name>
    <dbReference type="NCBI Taxonomy" id="171442"/>
    <lineage>
        <taxon>Bacteria</taxon>
        <taxon>Bacillati</taxon>
        <taxon>Actinomycetota</taxon>
        <taxon>Actinomycetes</taxon>
        <taxon>Sporichthyales</taxon>
        <taxon>Sporichthyaceae</taxon>
        <taxon>Sporichthya</taxon>
    </lineage>
</organism>
<dbReference type="PANTHER" id="PTHR43674:SF2">
    <property type="entry name" value="BETA-UREIDOPROPIONASE"/>
    <property type="match status" value="1"/>
</dbReference>
<evidence type="ECO:0000313" key="5">
    <source>
        <dbReference type="Proteomes" id="UP001500957"/>
    </source>
</evidence>
<dbReference type="InterPro" id="IPR050345">
    <property type="entry name" value="Aliph_Amidase/BUP"/>
</dbReference>
<feature type="domain" description="CN hydrolase" evidence="3">
    <location>
        <begin position="5"/>
        <end position="268"/>
    </location>
</feature>
<keyword evidence="5" id="KW-1185">Reference proteome</keyword>
<protein>
    <recommendedName>
        <fullName evidence="3">CN hydrolase domain-containing protein</fullName>
    </recommendedName>
</protein>
<name>A0ABN1H5G7_9ACTN</name>
<feature type="region of interest" description="Disordered" evidence="2">
    <location>
        <begin position="325"/>
        <end position="359"/>
    </location>
</feature>
<evidence type="ECO:0000256" key="1">
    <source>
        <dbReference type="ARBA" id="ARBA00022801"/>
    </source>
</evidence>
<dbReference type="PROSITE" id="PS50263">
    <property type="entry name" value="CN_HYDROLASE"/>
    <property type="match status" value="1"/>
</dbReference>
<dbReference type="InterPro" id="IPR036526">
    <property type="entry name" value="C-N_Hydrolase_sf"/>
</dbReference>
<proteinExistence type="predicted"/>
<accession>A0ABN1H5G7</accession>
<gene>
    <name evidence="4" type="ORF">GCM10009547_36240</name>
</gene>
<dbReference type="PANTHER" id="PTHR43674">
    <property type="entry name" value="NITRILASE C965.09-RELATED"/>
    <property type="match status" value="1"/>
</dbReference>